<evidence type="ECO:0000313" key="3">
    <source>
        <dbReference type="Proteomes" id="UP000011200"/>
    </source>
</evidence>
<dbReference type="GO" id="GO:0051213">
    <property type="term" value="F:dioxygenase activity"/>
    <property type="evidence" value="ECO:0007669"/>
    <property type="project" value="UniProtKB-KW"/>
</dbReference>
<keyword evidence="2" id="KW-0560">Oxidoreductase</keyword>
<dbReference type="EMBL" id="CP027541">
    <property type="protein sequence ID" value="AWT55192.1"/>
    <property type="molecule type" value="Genomic_DNA"/>
</dbReference>
<dbReference type="Proteomes" id="UP000011200">
    <property type="component" value="Chromosome"/>
</dbReference>
<organism evidence="2 3">
    <name type="scientific">Mycolicibacterium smegmatis (strain MKD8)</name>
    <name type="common">Mycobacterium smegmatis</name>
    <dbReference type="NCBI Taxonomy" id="1214915"/>
    <lineage>
        <taxon>Bacteria</taxon>
        <taxon>Bacillati</taxon>
        <taxon>Actinomycetota</taxon>
        <taxon>Actinomycetes</taxon>
        <taxon>Mycobacteriales</taxon>
        <taxon>Mycobacteriaceae</taxon>
        <taxon>Mycolicibacterium</taxon>
    </lineage>
</organism>
<name>A0A2U9PTQ6_MYCSE</name>
<keyword evidence="2" id="KW-0223">Dioxygenase</keyword>
<accession>A0A2U9PTQ6</accession>
<reference evidence="3" key="2">
    <citation type="submission" date="2018-03" db="EMBL/GenBank/DDBJ databases">
        <authorList>
            <person name="Derbyshire K."/>
            <person name="Gray T.A."/>
            <person name="Champion M."/>
        </authorList>
    </citation>
    <scope>NUCLEOTIDE SEQUENCE [LARGE SCALE GENOMIC DNA]</scope>
    <source>
        <strain evidence="3">MKD8</strain>
    </source>
</reference>
<protein>
    <submittedName>
        <fullName evidence="2">Glyoxalase/bleomycin resistance protein/dioxygenase</fullName>
    </submittedName>
</protein>
<sequence length="138" mass="14926">MVDSSSAAPSFPTLNHVAVTVRDLAVSGPWYRALIGADPVLDERTDAGFHHIVWALPGGTLFGIHQHDKRAEAEQFTEFRVGLDHVSFGVGSRDDLQVWQNRLDELGIAHGGIVDAPYGSGLSFRDPDGIALEFFAGN</sequence>
<dbReference type="PROSITE" id="PS51819">
    <property type="entry name" value="VOC"/>
    <property type="match status" value="1"/>
</dbReference>
<evidence type="ECO:0000313" key="2">
    <source>
        <dbReference type="EMBL" id="AWT55192.1"/>
    </source>
</evidence>
<dbReference type="Pfam" id="PF00903">
    <property type="entry name" value="Glyoxalase"/>
    <property type="match status" value="1"/>
</dbReference>
<gene>
    <name evidence="2" type="ORF">D806_042270</name>
</gene>
<dbReference type="GeneID" id="93459032"/>
<dbReference type="SUPFAM" id="SSF54593">
    <property type="entry name" value="Glyoxalase/Bleomycin resistance protein/Dihydroxybiphenyl dioxygenase"/>
    <property type="match status" value="1"/>
</dbReference>
<proteinExistence type="predicted"/>
<dbReference type="InterPro" id="IPR029068">
    <property type="entry name" value="Glyas_Bleomycin-R_OHBP_Dase"/>
</dbReference>
<dbReference type="Gene3D" id="3.10.180.10">
    <property type="entry name" value="2,3-Dihydroxybiphenyl 1,2-Dioxygenase, domain 1"/>
    <property type="match status" value="1"/>
</dbReference>
<evidence type="ECO:0000259" key="1">
    <source>
        <dbReference type="PROSITE" id="PS51819"/>
    </source>
</evidence>
<dbReference type="InterPro" id="IPR004360">
    <property type="entry name" value="Glyas_Fos-R_dOase_dom"/>
</dbReference>
<dbReference type="AlphaFoldDB" id="A0A2U9PTQ6"/>
<reference evidence="2 3" key="1">
    <citation type="journal article" date="2013" name="Genome Announc.">
        <title>Draft genome sequence of MKD8, a conjugal recipient Mycobacterium smegmatis strain.</title>
        <authorList>
            <person name="Gray T.A."/>
            <person name="Palumbo M.J."/>
            <person name="Derbyshire K.M."/>
        </authorList>
    </citation>
    <scope>NUCLEOTIDE SEQUENCE [LARGE SCALE GENOMIC DNA]</scope>
    <source>
        <strain evidence="2 3">MKD8</strain>
    </source>
</reference>
<dbReference type="InterPro" id="IPR037523">
    <property type="entry name" value="VOC_core"/>
</dbReference>
<dbReference type="RefSeq" id="WP_003895709.1">
    <property type="nucleotide sequence ID" value="NZ_CP027541.1"/>
</dbReference>
<feature type="domain" description="VOC" evidence="1">
    <location>
        <begin position="13"/>
        <end position="137"/>
    </location>
</feature>